<reference evidence="1" key="1">
    <citation type="journal article" date="2022" name="bioRxiv">
        <title>Sequencing and chromosome-scale assembly of the giantPleurodeles waltlgenome.</title>
        <authorList>
            <person name="Brown T."/>
            <person name="Elewa A."/>
            <person name="Iarovenko S."/>
            <person name="Subramanian E."/>
            <person name="Araus A.J."/>
            <person name="Petzold A."/>
            <person name="Susuki M."/>
            <person name="Suzuki K.-i.T."/>
            <person name="Hayashi T."/>
            <person name="Toyoda A."/>
            <person name="Oliveira C."/>
            <person name="Osipova E."/>
            <person name="Leigh N.D."/>
            <person name="Simon A."/>
            <person name="Yun M.H."/>
        </authorList>
    </citation>
    <scope>NUCLEOTIDE SEQUENCE</scope>
    <source>
        <strain evidence="1">20211129_DDA</strain>
        <tissue evidence="1">Liver</tissue>
    </source>
</reference>
<evidence type="ECO:0000313" key="1">
    <source>
        <dbReference type="EMBL" id="KAJ1164048.1"/>
    </source>
</evidence>
<organism evidence="1 2">
    <name type="scientific">Pleurodeles waltl</name>
    <name type="common">Iberian ribbed newt</name>
    <dbReference type="NCBI Taxonomy" id="8319"/>
    <lineage>
        <taxon>Eukaryota</taxon>
        <taxon>Metazoa</taxon>
        <taxon>Chordata</taxon>
        <taxon>Craniata</taxon>
        <taxon>Vertebrata</taxon>
        <taxon>Euteleostomi</taxon>
        <taxon>Amphibia</taxon>
        <taxon>Batrachia</taxon>
        <taxon>Caudata</taxon>
        <taxon>Salamandroidea</taxon>
        <taxon>Salamandridae</taxon>
        <taxon>Pleurodelinae</taxon>
        <taxon>Pleurodeles</taxon>
    </lineage>
</organism>
<comment type="caution">
    <text evidence="1">The sequence shown here is derived from an EMBL/GenBank/DDBJ whole genome shotgun (WGS) entry which is preliminary data.</text>
</comment>
<accession>A0AAV7SIX2</accession>
<sequence>MSTAPVTAVRDAGSSVRAVASHLGLPAVAFLEETGSADPAGGLHRGRARPLAAAALEWVSAVVLVIGCLTDLGASARLCCPRTSGDLGRPWGLP</sequence>
<gene>
    <name evidence="1" type="ORF">NDU88_004495</name>
</gene>
<dbReference type="EMBL" id="JANPWB010000008">
    <property type="protein sequence ID" value="KAJ1164048.1"/>
    <property type="molecule type" value="Genomic_DNA"/>
</dbReference>
<keyword evidence="2" id="KW-1185">Reference proteome</keyword>
<dbReference type="Proteomes" id="UP001066276">
    <property type="component" value="Chromosome 4_2"/>
</dbReference>
<proteinExistence type="predicted"/>
<evidence type="ECO:0000313" key="2">
    <source>
        <dbReference type="Proteomes" id="UP001066276"/>
    </source>
</evidence>
<name>A0AAV7SIX2_PLEWA</name>
<dbReference type="AlphaFoldDB" id="A0AAV7SIX2"/>
<protein>
    <submittedName>
        <fullName evidence="1">Uncharacterized protein</fullName>
    </submittedName>
</protein>